<sequence length="174" mass="19022">MSYGQQQQQQQKKGIQSVKANGNHSLILTQNGHVYVCGNTHSRYLYANLKDDKFKQLVPVPLDLNDNEIIVDISSGGFHYGAVSNAGRVFLWRDTSLGKCIKTSPTLLALTRASPNARSSSSKCITPSIGSKSAAEANTPCSCLPTAKSTGNLHPFFLKKKKKKKKKKTVTKKI</sequence>
<dbReference type="PANTHER" id="PTHR45982">
    <property type="entry name" value="REGULATOR OF CHROMOSOME CONDENSATION"/>
    <property type="match status" value="1"/>
</dbReference>
<accession>X6NYY2</accession>
<organism evidence="1 2">
    <name type="scientific">Reticulomyxa filosa</name>
    <dbReference type="NCBI Taxonomy" id="46433"/>
    <lineage>
        <taxon>Eukaryota</taxon>
        <taxon>Sar</taxon>
        <taxon>Rhizaria</taxon>
        <taxon>Retaria</taxon>
        <taxon>Foraminifera</taxon>
        <taxon>Monothalamids</taxon>
        <taxon>Reticulomyxidae</taxon>
        <taxon>Reticulomyxa</taxon>
    </lineage>
</organism>
<reference evidence="1 2" key="1">
    <citation type="journal article" date="2013" name="Curr. Biol.">
        <title>The Genome of the Foraminiferan Reticulomyxa filosa.</title>
        <authorList>
            <person name="Glockner G."/>
            <person name="Hulsmann N."/>
            <person name="Schleicher M."/>
            <person name="Noegel A.A."/>
            <person name="Eichinger L."/>
            <person name="Gallinger C."/>
            <person name="Pawlowski J."/>
            <person name="Sierra R."/>
            <person name="Euteneuer U."/>
            <person name="Pillet L."/>
            <person name="Moustafa A."/>
            <person name="Platzer M."/>
            <person name="Groth M."/>
            <person name="Szafranski K."/>
            <person name="Schliwa M."/>
        </authorList>
    </citation>
    <scope>NUCLEOTIDE SEQUENCE [LARGE SCALE GENOMIC DNA]</scope>
</reference>
<dbReference type="Pfam" id="PF13540">
    <property type="entry name" value="RCC1_2"/>
    <property type="match status" value="1"/>
</dbReference>
<evidence type="ECO:0000313" key="1">
    <source>
        <dbReference type="EMBL" id="ETO30482.1"/>
    </source>
</evidence>
<dbReference type="EMBL" id="ASPP01005451">
    <property type="protein sequence ID" value="ETO30482.1"/>
    <property type="molecule type" value="Genomic_DNA"/>
</dbReference>
<keyword evidence="2" id="KW-1185">Reference proteome</keyword>
<dbReference type="GO" id="GO:0005737">
    <property type="term" value="C:cytoplasm"/>
    <property type="evidence" value="ECO:0007669"/>
    <property type="project" value="TreeGrafter"/>
</dbReference>
<dbReference type="PANTHER" id="PTHR45982:SF8">
    <property type="entry name" value="E3 UBIQUITIN-PROTEIN LIGASE HERC2-LIKE PROTEIN-RELATED"/>
    <property type="match status" value="1"/>
</dbReference>
<dbReference type="InterPro" id="IPR009091">
    <property type="entry name" value="RCC1/BLIP-II"/>
</dbReference>
<protein>
    <submittedName>
        <fullName evidence="1">Uncharacterized protein</fullName>
    </submittedName>
</protein>
<dbReference type="SUPFAM" id="SSF50985">
    <property type="entry name" value="RCC1/BLIP-II"/>
    <property type="match status" value="1"/>
</dbReference>
<dbReference type="Proteomes" id="UP000023152">
    <property type="component" value="Unassembled WGS sequence"/>
</dbReference>
<dbReference type="InterPro" id="IPR051553">
    <property type="entry name" value="Ran_GTPase-activating"/>
</dbReference>
<dbReference type="AlphaFoldDB" id="X6NYY2"/>
<proteinExistence type="predicted"/>
<name>X6NYY2_RETFI</name>
<comment type="caution">
    <text evidence="1">The sequence shown here is derived from an EMBL/GenBank/DDBJ whole genome shotgun (WGS) entry which is preliminary data.</text>
</comment>
<dbReference type="Gene3D" id="2.130.10.30">
    <property type="entry name" value="Regulator of chromosome condensation 1/beta-lactamase-inhibitor protein II"/>
    <property type="match status" value="1"/>
</dbReference>
<dbReference type="OrthoDB" id="16281at2759"/>
<evidence type="ECO:0000313" key="2">
    <source>
        <dbReference type="Proteomes" id="UP000023152"/>
    </source>
</evidence>
<gene>
    <name evidence="1" type="ORF">RFI_06639</name>
</gene>
<dbReference type="GO" id="GO:0005085">
    <property type="term" value="F:guanyl-nucleotide exchange factor activity"/>
    <property type="evidence" value="ECO:0007669"/>
    <property type="project" value="TreeGrafter"/>
</dbReference>